<organism evidence="1 2">
    <name type="scientific">Mycolicibacterium sarraceniae</name>
    <dbReference type="NCBI Taxonomy" id="1534348"/>
    <lineage>
        <taxon>Bacteria</taxon>
        <taxon>Bacillati</taxon>
        <taxon>Actinomycetota</taxon>
        <taxon>Actinomycetes</taxon>
        <taxon>Mycobacteriales</taxon>
        <taxon>Mycobacteriaceae</taxon>
        <taxon>Mycolicibacterium</taxon>
    </lineage>
</organism>
<dbReference type="RefSeq" id="WP_235678003.1">
    <property type="nucleotide sequence ID" value="NZ_AP022595.1"/>
</dbReference>
<proteinExistence type="predicted"/>
<evidence type="ECO:0000313" key="1">
    <source>
        <dbReference type="EMBL" id="BBY59258.1"/>
    </source>
</evidence>
<sequence>MPLTHDEFNDEVDAFVRDVVSAAICLSTQGWRLDVTMASADRLRSVVDMTVPLTGGPNCKSDDTLAVLTANYKLCVDSYGTHIAVEHSSFVLKAKVDRTPVIRWDYDRDANRKPRSHVQVTAHRGALSHILSRLDHPTPHSIESLHIPLGGERFRPCLEDVVEFLIRDCGFEGQKNWKQSVREGRARWRRIQTRAVVRDSPECAVTELESLGYTVTPPADGARSERTDRLTAW</sequence>
<accession>A0A7I7SR18</accession>
<name>A0A7I7SR18_9MYCO</name>
<dbReference type="AlphaFoldDB" id="A0A7I7SR18"/>
<protein>
    <submittedName>
        <fullName evidence="1">Uncharacterized protein</fullName>
    </submittedName>
</protein>
<gene>
    <name evidence="1" type="ORF">MSAR_23940</name>
</gene>
<reference evidence="1 2" key="1">
    <citation type="journal article" date="2019" name="Emerg. Microbes Infect.">
        <title>Comprehensive subspecies identification of 175 nontuberculous mycobacteria species based on 7547 genomic profiles.</title>
        <authorList>
            <person name="Matsumoto Y."/>
            <person name="Kinjo T."/>
            <person name="Motooka D."/>
            <person name="Nabeya D."/>
            <person name="Jung N."/>
            <person name="Uechi K."/>
            <person name="Horii T."/>
            <person name="Iida T."/>
            <person name="Fujita J."/>
            <person name="Nakamura S."/>
        </authorList>
    </citation>
    <scope>NUCLEOTIDE SEQUENCE [LARGE SCALE GENOMIC DNA]</scope>
    <source>
        <strain evidence="1 2">JCM 30395</strain>
    </source>
</reference>
<dbReference type="KEGG" id="msar:MSAR_23940"/>
<dbReference type="EMBL" id="AP022595">
    <property type="protein sequence ID" value="BBY59258.1"/>
    <property type="molecule type" value="Genomic_DNA"/>
</dbReference>
<keyword evidence="2" id="KW-1185">Reference proteome</keyword>
<evidence type="ECO:0000313" key="2">
    <source>
        <dbReference type="Proteomes" id="UP000466445"/>
    </source>
</evidence>
<dbReference type="Proteomes" id="UP000466445">
    <property type="component" value="Chromosome"/>
</dbReference>